<dbReference type="GO" id="GO:0003700">
    <property type="term" value="F:DNA-binding transcription factor activity"/>
    <property type="evidence" value="ECO:0007669"/>
    <property type="project" value="InterPro"/>
</dbReference>
<organism evidence="2 3">
    <name type="scientific">Flintibacter hominis</name>
    <dbReference type="NCBI Taxonomy" id="2763048"/>
    <lineage>
        <taxon>Bacteria</taxon>
        <taxon>Bacillati</taxon>
        <taxon>Bacillota</taxon>
        <taxon>Clostridia</taxon>
        <taxon>Eubacteriales</taxon>
        <taxon>Flintibacter</taxon>
    </lineage>
</organism>
<dbReference type="GO" id="GO:0005737">
    <property type="term" value="C:cytoplasm"/>
    <property type="evidence" value="ECO:0007669"/>
    <property type="project" value="InterPro"/>
</dbReference>
<protein>
    <submittedName>
        <fullName evidence="2">Sporulation initiation factor Spo0A C-terminal domain-containing protein</fullName>
    </submittedName>
</protein>
<sequence length="111" mass="12860">MTDIYDLLLRLGVTANYIGFFHTAFAVHLAIQEPERLLLVTKCLYPEVAGQYQTNWSCVERNIRMIAEIAWNRGRPFLEELARRPLMDRPKASEFLAILAAYLLPRQYGDT</sequence>
<reference evidence="2" key="1">
    <citation type="submission" date="2020-08" db="EMBL/GenBank/DDBJ databases">
        <title>Genome public.</title>
        <authorList>
            <person name="Liu C."/>
            <person name="Sun Q."/>
        </authorList>
    </citation>
    <scope>NUCLEOTIDE SEQUENCE</scope>
    <source>
        <strain evidence="2">NSJ-23</strain>
    </source>
</reference>
<accession>A0A8J6M735</accession>
<gene>
    <name evidence="2" type="ORF">H8S11_11560</name>
</gene>
<feature type="domain" description="Sporulation initiation factor Spo0A C-terminal" evidence="1">
    <location>
        <begin position="4"/>
        <end position="102"/>
    </location>
</feature>
<dbReference type="GO" id="GO:0003743">
    <property type="term" value="F:translation initiation factor activity"/>
    <property type="evidence" value="ECO:0007669"/>
    <property type="project" value="UniProtKB-KW"/>
</dbReference>
<dbReference type="GO" id="GO:0005509">
    <property type="term" value="F:calcium ion binding"/>
    <property type="evidence" value="ECO:0007669"/>
    <property type="project" value="InterPro"/>
</dbReference>
<dbReference type="InterPro" id="IPR016032">
    <property type="entry name" value="Sig_transdc_resp-reg_C-effctor"/>
</dbReference>
<comment type="caution">
    <text evidence="2">The sequence shown here is derived from an EMBL/GenBank/DDBJ whole genome shotgun (WGS) entry which is preliminary data.</text>
</comment>
<evidence type="ECO:0000313" key="2">
    <source>
        <dbReference type="EMBL" id="MBC5723444.1"/>
    </source>
</evidence>
<name>A0A8J6M735_9FIRM</name>
<dbReference type="Gene3D" id="1.10.10.10">
    <property type="entry name" value="Winged helix-like DNA-binding domain superfamily/Winged helix DNA-binding domain"/>
    <property type="match status" value="1"/>
</dbReference>
<proteinExistence type="predicted"/>
<dbReference type="Pfam" id="PF08769">
    <property type="entry name" value="Spo0A_C"/>
    <property type="match status" value="1"/>
</dbReference>
<keyword evidence="2" id="KW-0396">Initiation factor</keyword>
<dbReference type="Proteomes" id="UP000628736">
    <property type="component" value="Unassembled WGS sequence"/>
</dbReference>
<evidence type="ECO:0000259" key="1">
    <source>
        <dbReference type="Pfam" id="PF08769"/>
    </source>
</evidence>
<keyword evidence="2" id="KW-0648">Protein biosynthesis</keyword>
<dbReference type="GO" id="GO:0003677">
    <property type="term" value="F:DNA binding"/>
    <property type="evidence" value="ECO:0007669"/>
    <property type="project" value="InterPro"/>
</dbReference>
<keyword evidence="3" id="KW-1185">Reference proteome</keyword>
<dbReference type="InterPro" id="IPR036388">
    <property type="entry name" value="WH-like_DNA-bd_sf"/>
</dbReference>
<dbReference type="SUPFAM" id="SSF46894">
    <property type="entry name" value="C-terminal effector domain of the bipartite response regulators"/>
    <property type="match status" value="1"/>
</dbReference>
<dbReference type="EMBL" id="JACOPO010000009">
    <property type="protein sequence ID" value="MBC5723444.1"/>
    <property type="molecule type" value="Genomic_DNA"/>
</dbReference>
<dbReference type="GO" id="GO:0042173">
    <property type="term" value="P:regulation of sporulation resulting in formation of a cellular spore"/>
    <property type="evidence" value="ECO:0007669"/>
    <property type="project" value="InterPro"/>
</dbReference>
<evidence type="ECO:0000313" key="3">
    <source>
        <dbReference type="Proteomes" id="UP000628736"/>
    </source>
</evidence>
<dbReference type="AlphaFoldDB" id="A0A8J6M735"/>
<dbReference type="InterPro" id="IPR014879">
    <property type="entry name" value="Spo0A_C"/>
</dbReference>